<keyword evidence="2" id="KW-1185">Reference proteome</keyword>
<dbReference type="Proteomes" id="UP000516424">
    <property type="component" value="Chromosome"/>
</dbReference>
<proteinExistence type="predicted"/>
<dbReference type="AlphaFoldDB" id="A0AB33IHZ1"/>
<evidence type="ECO:0008006" key="3">
    <source>
        <dbReference type="Google" id="ProtNLM"/>
    </source>
</evidence>
<sequence length="61" mass="6634">MGESVIVTLTVYHSRERADSPEKGGALDRMMAAAGAEEIQEDRIGRFTGRCPVPRKGTQSL</sequence>
<name>A0AB33IHZ1_ACEAC</name>
<gene>
    <name evidence="1" type="ORF">EMQ_2336</name>
</gene>
<accession>A0AB33IHZ1</accession>
<reference evidence="1 2" key="1">
    <citation type="journal article" date="2011" name="Microbiology">
        <title>Transcriptome response to different carbon sources in Acetobacter aceti.</title>
        <authorList>
            <person name="Sakurai K."/>
            <person name="Arai H."/>
            <person name="Ishii M."/>
            <person name="Igarashi Y."/>
        </authorList>
    </citation>
    <scope>NUCLEOTIDE SEQUENCE [LARGE SCALE GENOMIC DNA]</scope>
    <source>
        <strain evidence="1 2">NBRC 14818</strain>
    </source>
</reference>
<protein>
    <recommendedName>
        <fullName evidence="3">Antibiotic biosynthesis monooxygenase</fullName>
    </recommendedName>
</protein>
<evidence type="ECO:0000313" key="2">
    <source>
        <dbReference type="Proteomes" id="UP000516424"/>
    </source>
</evidence>
<organism evidence="1 2">
    <name type="scientific">Acetobacter aceti NBRC 14818</name>
    <dbReference type="NCBI Taxonomy" id="887700"/>
    <lineage>
        <taxon>Bacteria</taxon>
        <taxon>Pseudomonadati</taxon>
        <taxon>Pseudomonadota</taxon>
        <taxon>Alphaproteobacteria</taxon>
        <taxon>Acetobacterales</taxon>
        <taxon>Acetobacteraceae</taxon>
        <taxon>Acetobacter</taxon>
        <taxon>Acetobacter subgen. Acetobacter</taxon>
    </lineage>
</organism>
<evidence type="ECO:0000313" key="1">
    <source>
        <dbReference type="EMBL" id="BCK76730.1"/>
    </source>
</evidence>
<dbReference type="RefSeq" id="WP_018307969.1">
    <property type="nucleotide sequence ID" value="NZ_AP023410.1"/>
</dbReference>
<dbReference type="EMBL" id="AP023410">
    <property type="protein sequence ID" value="BCK76730.1"/>
    <property type="molecule type" value="Genomic_DNA"/>
</dbReference>